<proteinExistence type="predicted"/>
<accession>A0AAV1RPJ9</accession>
<dbReference type="EMBL" id="CAWUPB010001087">
    <property type="protein sequence ID" value="CAK7337377.1"/>
    <property type="molecule type" value="Genomic_DNA"/>
</dbReference>
<gene>
    <name evidence="1" type="ORF">DCAF_LOCUS12407</name>
</gene>
<dbReference type="AlphaFoldDB" id="A0AAV1RPJ9"/>
<sequence length="144" mass="16512">MTCLRALLGLQRSYKGRYFRAILGLQKRLGLACKVNTDRREKIRCTYELLLEKLHEFLIGVAICTSLLIERVDAYTRLVSGVAWERARDIGYACLFRLLGTVMHGGAAMWVYEEEKIVMCEEDGSLIQQGDNDEWIIPKNARVL</sequence>
<keyword evidence="2" id="KW-1185">Reference proteome</keyword>
<name>A0AAV1RPJ9_9ROSI</name>
<evidence type="ECO:0000313" key="1">
    <source>
        <dbReference type="EMBL" id="CAK7337377.1"/>
    </source>
</evidence>
<organism evidence="1 2">
    <name type="scientific">Dovyalis caffra</name>
    <dbReference type="NCBI Taxonomy" id="77055"/>
    <lineage>
        <taxon>Eukaryota</taxon>
        <taxon>Viridiplantae</taxon>
        <taxon>Streptophyta</taxon>
        <taxon>Embryophyta</taxon>
        <taxon>Tracheophyta</taxon>
        <taxon>Spermatophyta</taxon>
        <taxon>Magnoliopsida</taxon>
        <taxon>eudicotyledons</taxon>
        <taxon>Gunneridae</taxon>
        <taxon>Pentapetalae</taxon>
        <taxon>rosids</taxon>
        <taxon>fabids</taxon>
        <taxon>Malpighiales</taxon>
        <taxon>Salicaceae</taxon>
        <taxon>Flacourtieae</taxon>
        <taxon>Dovyalis</taxon>
    </lineage>
</organism>
<comment type="caution">
    <text evidence="1">The sequence shown here is derived from an EMBL/GenBank/DDBJ whole genome shotgun (WGS) entry which is preliminary data.</text>
</comment>
<protein>
    <submittedName>
        <fullName evidence="1">Uncharacterized protein</fullName>
    </submittedName>
</protein>
<evidence type="ECO:0000313" key="2">
    <source>
        <dbReference type="Proteomes" id="UP001314170"/>
    </source>
</evidence>
<dbReference type="Proteomes" id="UP001314170">
    <property type="component" value="Unassembled WGS sequence"/>
</dbReference>
<reference evidence="1 2" key="1">
    <citation type="submission" date="2024-01" db="EMBL/GenBank/DDBJ databases">
        <authorList>
            <person name="Waweru B."/>
        </authorList>
    </citation>
    <scope>NUCLEOTIDE SEQUENCE [LARGE SCALE GENOMIC DNA]</scope>
</reference>